<dbReference type="RefSeq" id="WP_216362281.1">
    <property type="nucleotide sequence ID" value="NZ_BDSG01000136.1"/>
</dbReference>
<sequence length="36" mass="3989">MGGQEPDSSHGAVTVPIYSTSTYNTGFTRIIDWDRE</sequence>
<evidence type="ECO:0000313" key="2">
    <source>
        <dbReference type="Proteomes" id="UP000248272"/>
    </source>
</evidence>
<dbReference type="EMBL" id="BDSG01000136">
    <property type="protein sequence ID" value="GBL12283.1"/>
    <property type="molecule type" value="Genomic_DNA"/>
</dbReference>
<evidence type="ECO:0000313" key="1">
    <source>
        <dbReference type="EMBL" id="GBL12283.1"/>
    </source>
</evidence>
<proteinExistence type="predicted"/>
<accession>A0A2Z6UYC8</accession>
<reference evidence="1 2" key="1">
    <citation type="journal article" date="2018" name="Front. Microbiol.">
        <title>Adaptation of the Freshwater Bloom-Forming Cyanobacterium Microcystis aeruginosa to Brackish Water Is Driven by Recent Horizontal Transfer of Sucrose Genes.</title>
        <authorList>
            <person name="Tanabe Y."/>
            <person name="Hodoki Y."/>
            <person name="Sano T."/>
            <person name="Tada K."/>
            <person name="Watanabe M.M."/>
        </authorList>
    </citation>
    <scope>NUCLEOTIDE SEQUENCE [LARGE SCALE GENOMIC DNA]</scope>
    <source>
        <strain evidence="1 2">Sj</strain>
    </source>
</reference>
<name>A0A2Z6UYC8_MICAE</name>
<dbReference type="AlphaFoldDB" id="A0A2Z6UYC8"/>
<dbReference type="Proteomes" id="UP000248272">
    <property type="component" value="Unassembled WGS sequence"/>
</dbReference>
<protein>
    <submittedName>
        <fullName evidence="1">Uncharacterized protein</fullName>
    </submittedName>
</protein>
<comment type="caution">
    <text evidence="1">The sequence shown here is derived from an EMBL/GenBank/DDBJ whole genome shotgun (WGS) entry which is preliminary data.</text>
</comment>
<organism evidence="1 2">
    <name type="scientific">Microcystis aeruginosa Sj</name>
    <dbReference type="NCBI Taxonomy" id="1979544"/>
    <lineage>
        <taxon>Bacteria</taxon>
        <taxon>Bacillati</taxon>
        <taxon>Cyanobacteriota</taxon>
        <taxon>Cyanophyceae</taxon>
        <taxon>Oscillatoriophycideae</taxon>
        <taxon>Chroococcales</taxon>
        <taxon>Microcystaceae</taxon>
        <taxon>Microcystis</taxon>
    </lineage>
</organism>
<gene>
    <name evidence="1" type="ORF">MSj_03798</name>
</gene>